<keyword evidence="9" id="KW-1278">Translocase</keyword>
<proteinExistence type="inferred from homology"/>
<keyword evidence="12 13" id="KW-0472">Membrane</keyword>
<dbReference type="InterPro" id="IPR023214">
    <property type="entry name" value="HAD_sf"/>
</dbReference>
<keyword evidence="17" id="KW-1185">Reference proteome</keyword>
<feature type="region of interest" description="Disordered" evidence="14">
    <location>
        <begin position="85"/>
        <end position="112"/>
    </location>
</feature>
<evidence type="ECO:0000256" key="5">
    <source>
        <dbReference type="ARBA" id="ARBA00022723"/>
    </source>
</evidence>
<dbReference type="OrthoDB" id="7059309at2"/>
<dbReference type="InterPro" id="IPR023299">
    <property type="entry name" value="ATPase_P-typ_cyto_dom_N"/>
</dbReference>
<protein>
    <submittedName>
        <fullName evidence="16">Heavy metal translocating P-type ATPase</fullName>
    </submittedName>
</protein>
<feature type="transmembrane region" description="Helical" evidence="13">
    <location>
        <begin position="173"/>
        <end position="190"/>
    </location>
</feature>
<evidence type="ECO:0000256" key="14">
    <source>
        <dbReference type="SAM" id="MobiDB-lite"/>
    </source>
</evidence>
<dbReference type="FunFam" id="2.70.150.10:FF:000020">
    <property type="entry name" value="Copper-exporting P-type ATPase A"/>
    <property type="match status" value="1"/>
</dbReference>
<evidence type="ECO:0000256" key="4">
    <source>
        <dbReference type="ARBA" id="ARBA00022692"/>
    </source>
</evidence>
<dbReference type="SFLD" id="SFLDG00002">
    <property type="entry name" value="C1.7:_P-type_atpase_like"/>
    <property type="match status" value="1"/>
</dbReference>
<dbReference type="Gene3D" id="2.70.150.10">
    <property type="entry name" value="Calcium-transporting ATPase, cytoplasmic transduction domain A"/>
    <property type="match status" value="1"/>
</dbReference>
<dbReference type="SUPFAM" id="SSF56784">
    <property type="entry name" value="HAD-like"/>
    <property type="match status" value="1"/>
</dbReference>
<organism evidence="16 17">
    <name type="scientific">Agrococcus sediminis</name>
    <dbReference type="NCBI Taxonomy" id="2599924"/>
    <lineage>
        <taxon>Bacteria</taxon>
        <taxon>Bacillati</taxon>
        <taxon>Actinomycetota</taxon>
        <taxon>Actinomycetes</taxon>
        <taxon>Micrococcales</taxon>
        <taxon>Microbacteriaceae</taxon>
        <taxon>Agrococcus</taxon>
    </lineage>
</organism>
<evidence type="ECO:0000259" key="15">
    <source>
        <dbReference type="PROSITE" id="PS50846"/>
    </source>
</evidence>
<keyword evidence="8 13" id="KW-0067">ATP-binding</keyword>
<dbReference type="PANTHER" id="PTHR43520:SF8">
    <property type="entry name" value="P-TYPE CU(+) TRANSPORTER"/>
    <property type="match status" value="1"/>
</dbReference>
<dbReference type="RefSeq" id="WP_146355417.1">
    <property type="nucleotide sequence ID" value="NZ_VOIR01000012.1"/>
</dbReference>
<dbReference type="InterPro" id="IPR006121">
    <property type="entry name" value="HMA_dom"/>
</dbReference>
<keyword evidence="4 13" id="KW-0812">Transmembrane</keyword>
<dbReference type="InterPro" id="IPR044492">
    <property type="entry name" value="P_typ_ATPase_HD_dom"/>
</dbReference>
<keyword evidence="7" id="KW-0187">Copper transport</keyword>
<keyword evidence="6 13" id="KW-0547">Nucleotide-binding</keyword>
<dbReference type="GO" id="GO:0016887">
    <property type="term" value="F:ATP hydrolysis activity"/>
    <property type="evidence" value="ECO:0007669"/>
    <property type="project" value="InterPro"/>
</dbReference>
<keyword evidence="11" id="KW-0186">Copper</keyword>
<dbReference type="NCBIfam" id="TIGR01525">
    <property type="entry name" value="ATPase-IB_hvy"/>
    <property type="match status" value="1"/>
</dbReference>
<dbReference type="Gene3D" id="3.40.1110.10">
    <property type="entry name" value="Calcium-transporting ATPase, cytoplasmic domain N"/>
    <property type="match status" value="1"/>
</dbReference>
<dbReference type="GO" id="GO:0005886">
    <property type="term" value="C:plasma membrane"/>
    <property type="evidence" value="ECO:0007669"/>
    <property type="project" value="UniProtKB-SubCell"/>
</dbReference>
<keyword evidence="3 13" id="KW-1003">Cell membrane</keyword>
<evidence type="ECO:0000256" key="11">
    <source>
        <dbReference type="ARBA" id="ARBA00023008"/>
    </source>
</evidence>
<dbReference type="InterPro" id="IPR008250">
    <property type="entry name" value="ATPase_P-typ_transduc_dom_A_sf"/>
</dbReference>
<feature type="transmembrane region" description="Helical" evidence="13">
    <location>
        <begin position="723"/>
        <end position="747"/>
    </location>
</feature>
<comment type="subcellular location">
    <subcellularLocation>
        <location evidence="1">Cell membrane</location>
        <topology evidence="1">Multi-pass membrane protein</topology>
    </subcellularLocation>
</comment>
<dbReference type="AlphaFoldDB" id="A0A5M8QFU5"/>
<accession>A0A5M8QFU5</accession>
<feature type="transmembrane region" description="Helical" evidence="13">
    <location>
        <begin position="382"/>
        <end position="404"/>
    </location>
</feature>
<dbReference type="Pfam" id="PF00403">
    <property type="entry name" value="HMA"/>
    <property type="match status" value="1"/>
</dbReference>
<evidence type="ECO:0000256" key="7">
    <source>
        <dbReference type="ARBA" id="ARBA00022796"/>
    </source>
</evidence>
<dbReference type="GO" id="GO:0055070">
    <property type="term" value="P:copper ion homeostasis"/>
    <property type="evidence" value="ECO:0007669"/>
    <property type="project" value="TreeGrafter"/>
</dbReference>
<feature type="transmembrane region" description="Helical" evidence="13">
    <location>
        <begin position="202"/>
        <end position="224"/>
    </location>
</feature>
<dbReference type="CDD" id="cd00371">
    <property type="entry name" value="HMA"/>
    <property type="match status" value="1"/>
</dbReference>
<dbReference type="GO" id="GO:0005507">
    <property type="term" value="F:copper ion binding"/>
    <property type="evidence" value="ECO:0007669"/>
    <property type="project" value="TreeGrafter"/>
</dbReference>
<dbReference type="InterPro" id="IPR059000">
    <property type="entry name" value="ATPase_P-type_domA"/>
</dbReference>
<dbReference type="SUPFAM" id="SSF81665">
    <property type="entry name" value="Calcium ATPase, transmembrane domain M"/>
    <property type="match status" value="1"/>
</dbReference>
<evidence type="ECO:0000256" key="10">
    <source>
        <dbReference type="ARBA" id="ARBA00022989"/>
    </source>
</evidence>
<dbReference type="EMBL" id="VOIR01000012">
    <property type="protein sequence ID" value="KAA6434905.1"/>
    <property type="molecule type" value="Genomic_DNA"/>
</dbReference>
<keyword evidence="7" id="KW-0406">Ion transport</keyword>
<dbReference type="InterPro" id="IPR027256">
    <property type="entry name" value="P-typ_ATPase_IB"/>
</dbReference>
<comment type="caution">
    <text evidence="16">The sequence shown here is derived from an EMBL/GenBank/DDBJ whole genome shotgun (WGS) entry which is preliminary data.</text>
</comment>
<dbReference type="GO" id="GO:0043682">
    <property type="term" value="F:P-type divalent copper transporter activity"/>
    <property type="evidence" value="ECO:0007669"/>
    <property type="project" value="TreeGrafter"/>
</dbReference>
<comment type="similarity">
    <text evidence="2 13">Belongs to the cation transport ATPase (P-type) (TC 3.A.3) family. Type IB subfamily.</text>
</comment>
<dbReference type="SFLD" id="SFLDS00003">
    <property type="entry name" value="Haloacid_Dehalogenase"/>
    <property type="match status" value="1"/>
</dbReference>
<evidence type="ECO:0000256" key="2">
    <source>
        <dbReference type="ARBA" id="ARBA00006024"/>
    </source>
</evidence>
<dbReference type="Gene3D" id="3.30.70.100">
    <property type="match status" value="1"/>
</dbReference>
<name>A0A5M8QFU5_9MICO</name>
<dbReference type="InterPro" id="IPR036412">
    <property type="entry name" value="HAD-like_sf"/>
</dbReference>
<dbReference type="InterPro" id="IPR001757">
    <property type="entry name" value="P_typ_ATPase"/>
</dbReference>
<dbReference type="Gene3D" id="3.40.50.1000">
    <property type="entry name" value="HAD superfamily/HAD-like"/>
    <property type="match status" value="1"/>
</dbReference>
<keyword evidence="10 13" id="KW-1133">Transmembrane helix</keyword>
<gene>
    <name evidence="16" type="ORF">FQ330_03830</name>
</gene>
<dbReference type="InterPro" id="IPR036163">
    <property type="entry name" value="HMA_dom_sf"/>
</dbReference>
<dbReference type="Pfam" id="PF00122">
    <property type="entry name" value="E1-E2_ATPase"/>
    <property type="match status" value="1"/>
</dbReference>
<dbReference type="NCBIfam" id="TIGR01511">
    <property type="entry name" value="ATPase-IB1_Cu"/>
    <property type="match status" value="1"/>
</dbReference>
<evidence type="ECO:0000256" key="3">
    <source>
        <dbReference type="ARBA" id="ARBA00022475"/>
    </source>
</evidence>
<dbReference type="PROSITE" id="PS00154">
    <property type="entry name" value="ATPASE_E1_E2"/>
    <property type="match status" value="1"/>
</dbReference>
<feature type="domain" description="HMA" evidence="15">
    <location>
        <begin position="6"/>
        <end position="72"/>
    </location>
</feature>
<dbReference type="InterPro" id="IPR023298">
    <property type="entry name" value="ATPase_P-typ_TM_dom_sf"/>
</dbReference>
<dbReference type="PROSITE" id="PS50846">
    <property type="entry name" value="HMA_2"/>
    <property type="match status" value="1"/>
</dbReference>
<evidence type="ECO:0000313" key="16">
    <source>
        <dbReference type="EMBL" id="KAA6434905.1"/>
    </source>
</evidence>
<dbReference type="CDD" id="cd02094">
    <property type="entry name" value="P-type_ATPase_Cu-like"/>
    <property type="match status" value="1"/>
</dbReference>
<dbReference type="Proteomes" id="UP000323221">
    <property type="component" value="Unassembled WGS sequence"/>
</dbReference>
<keyword evidence="7" id="KW-0813">Transport</keyword>
<evidence type="ECO:0000256" key="1">
    <source>
        <dbReference type="ARBA" id="ARBA00004651"/>
    </source>
</evidence>
<evidence type="ECO:0000256" key="13">
    <source>
        <dbReference type="RuleBase" id="RU362081"/>
    </source>
</evidence>
<feature type="transmembrane region" description="Helical" evidence="13">
    <location>
        <begin position="753"/>
        <end position="772"/>
    </location>
</feature>
<dbReference type="PANTHER" id="PTHR43520">
    <property type="entry name" value="ATP7, ISOFORM B"/>
    <property type="match status" value="1"/>
</dbReference>
<dbReference type="PRINTS" id="PR00119">
    <property type="entry name" value="CATATPASE"/>
</dbReference>
<feature type="transmembrane region" description="Helical" evidence="13">
    <location>
        <begin position="410"/>
        <end position="435"/>
    </location>
</feature>
<dbReference type="PRINTS" id="PR00120">
    <property type="entry name" value="HATPASE"/>
</dbReference>
<evidence type="ECO:0000256" key="12">
    <source>
        <dbReference type="ARBA" id="ARBA00023136"/>
    </source>
</evidence>
<evidence type="ECO:0000256" key="8">
    <source>
        <dbReference type="ARBA" id="ARBA00022840"/>
    </source>
</evidence>
<evidence type="ECO:0000256" key="6">
    <source>
        <dbReference type="ARBA" id="ARBA00022741"/>
    </source>
</evidence>
<dbReference type="GO" id="GO:0005524">
    <property type="term" value="F:ATP binding"/>
    <property type="evidence" value="ECO:0007669"/>
    <property type="project" value="UniProtKB-UniRule"/>
</dbReference>
<evidence type="ECO:0000313" key="17">
    <source>
        <dbReference type="Proteomes" id="UP000323221"/>
    </source>
</evidence>
<dbReference type="InterPro" id="IPR018303">
    <property type="entry name" value="ATPase_P-typ_P_site"/>
</dbReference>
<reference evidence="16 17" key="1">
    <citation type="submission" date="2019-08" db="EMBL/GenBank/DDBJ databases">
        <title>Agrococcus lahaulensis sp. nov., isolated from a cold desert of the Indian Himalayas.</title>
        <authorList>
            <person name="Qu J.H."/>
        </authorList>
    </citation>
    <scope>NUCLEOTIDE SEQUENCE [LARGE SCALE GENOMIC DNA]</scope>
    <source>
        <strain evidence="16 17">NS18</strain>
    </source>
</reference>
<dbReference type="SFLD" id="SFLDF00027">
    <property type="entry name" value="p-type_atpase"/>
    <property type="match status" value="1"/>
</dbReference>
<dbReference type="SUPFAM" id="SSF55008">
    <property type="entry name" value="HMA, heavy metal-associated domain"/>
    <property type="match status" value="1"/>
</dbReference>
<feature type="transmembrane region" description="Helical" evidence="13">
    <location>
        <begin position="136"/>
        <end position="153"/>
    </location>
</feature>
<feature type="transmembrane region" description="Helical" evidence="13">
    <location>
        <begin position="230"/>
        <end position="248"/>
    </location>
</feature>
<dbReference type="NCBIfam" id="TIGR01494">
    <property type="entry name" value="ATPase_P-type"/>
    <property type="match status" value="1"/>
</dbReference>
<dbReference type="Pfam" id="PF00702">
    <property type="entry name" value="Hydrolase"/>
    <property type="match status" value="1"/>
</dbReference>
<dbReference type="SUPFAM" id="SSF81653">
    <property type="entry name" value="Calcium ATPase, transduction domain A"/>
    <property type="match status" value="1"/>
</dbReference>
<keyword evidence="5 13" id="KW-0479">Metal-binding</keyword>
<sequence length="796" mass="82598">MTTAPSTVVLEVGGVHWASSKSVVESALLRRPGVVAVDANPVAQTANVTYDPGVTTVGQLRDWVIECGYHCSGQSVPDHICDPAAGLHDTHGGPSAPVDDGSREHQAAASAQDVMGHGGHNADMSMAAMTRDMRNRFVVAALLSIPITLWSPIGREVLGFAIPAPFGLRDDVFALILSLPVIFYAAWIFFDGAWRALRERTLDMMVLVAVGVGAGWLYSLVVTLTGGGEVFYEAASVLATFVLLGHWVEMRARGGANDAIRRLLELAPPRAVVIRDGVEVEVSTSEVMPGDLMLVRPGAKIPTDGDVEEGVSEVDESMVTGESMPVAKEPGSEVIGATVNTVGTLRVRATRIGADTALAQIVQLVQRAQNSKAPGQRLADRAAFWLVLVALVGGSATFLAWWLAGADVPMAILFAITVVVITCPDALGLATPTAIMVGTGLGAKRGVLFKNATGIETAARIDAVVLDKTGTLTKGEPEVTDYVPVGGDALELLALVAAAERESEHPLARAIVDYADRRGAPRRSASAFRNITGQGAVATVEGRTVVLGSTRLLTAEGVDFAAVAAQHRAFAEGGRTAIMFAVDGRAAGVIALADAPRETAKAAIDALHDAGIDVVMLTGDNQPTAERIASLLGIDTVIAEVLPEDKSARIAELQAAGKKVAMVGDGVNDAPALAQADLGIAIGAGTDVAIETADVVLMRSDPLDVAVALRIGKGTLRKMRQNLGWAIGYNAIALPIAAGVFYPAFGLMLSPEIAAISMSGSSVIVAVNALLLKRLSLPAQAAPAAEQAAAAPAPRR</sequence>
<evidence type="ECO:0000256" key="9">
    <source>
        <dbReference type="ARBA" id="ARBA00022967"/>
    </source>
</evidence>